<name>A0A4Q9LYZ8_9MICR</name>
<dbReference type="EMBL" id="PITK01000407">
    <property type="protein sequence ID" value="TBU13517.1"/>
    <property type="molecule type" value="Genomic_DNA"/>
</dbReference>
<protein>
    <submittedName>
        <fullName evidence="2">Uncharacterized protein</fullName>
    </submittedName>
</protein>
<proteinExistence type="predicted"/>
<gene>
    <name evidence="2" type="ORF">CWI38_0407p0050</name>
</gene>
<feature type="chain" id="PRO_5020346858" evidence="1">
    <location>
        <begin position="17"/>
        <end position="373"/>
    </location>
</feature>
<reference evidence="2 3" key="1">
    <citation type="submission" date="2017-12" db="EMBL/GenBank/DDBJ databases">
        <authorList>
            <person name="Pombert J.-F."/>
            <person name="Haag K.L."/>
            <person name="Ebert D."/>
        </authorList>
    </citation>
    <scope>NUCLEOTIDE SEQUENCE [LARGE SCALE GENOMIC DNA]</scope>
    <source>
        <strain evidence="2">IL-G-3</strain>
    </source>
</reference>
<evidence type="ECO:0000313" key="2">
    <source>
        <dbReference type="EMBL" id="TBU13517.1"/>
    </source>
</evidence>
<comment type="caution">
    <text evidence="2">The sequence shown here is derived from an EMBL/GenBank/DDBJ whole genome shotgun (WGS) entry which is preliminary data.</text>
</comment>
<accession>A0A4Q9LYZ8</accession>
<keyword evidence="3" id="KW-1185">Reference proteome</keyword>
<keyword evidence="1" id="KW-0732">Signal</keyword>
<evidence type="ECO:0000256" key="1">
    <source>
        <dbReference type="SAM" id="SignalP"/>
    </source>
</evidence>
<dbReference type="Proteomes" id="UP000292282">
    <property type="component" value="Unassembled WGS sequence"/>
</dbReference>
<sequence>MIIFLRLIFFIISCKFKIDLQIYLLLLNFSISRNKDVVFYWKETFSDESNTFNLKQEFFVSTHSKKVENKNNFSKRKIHSGGTDIKNKKKITSKIVVSNIEKFPCKFNLLFRKSNNEVNPGINNEINIEISSYDYNEFKILSDFLNDFYISKKNLSIKQFCTFISIFEYLETIIDENFYKIIDLLIRKVYNYLETDRRAFKVDFLRFERIFKVSKKMEDIFFLRMYINFIDFDPNNDSFFENYFIDFLIDEHRLEFLEGNLRVFSVSEGSISIIKQLSKKNELIFELFYCFFHIFNIRKFIFYNSSILFLDVSNILSLFVEFLDEIIFFNQIIKDETILRLMNDKVFKSIKRFHFINTQIQSERKFSLMYLIS</sequence>
<dbReference type="VEuPathDB" id="MicrosporidiaDB:CWI38_0407p0050"/>
<feature type="signal peptide" evidence="1">
    <location>
        <begin position="1"/>
        <end position="16"/>
    </location>
</feature>
<organism evidence="2 3">
    <name type="scientific">Hamiltosporidium tvaerminnensis</name>
    <dbReference type="NCBI Taxonomy" id="1176355"/>
    <lineage>
        <taxon>Eukaryota</taxon>
        <taxon>Fungi</taxon>
        <taxon>Fungi incertae sedis</taxon>
        <taxon>Microsporidia</taxon>
        <taxon>Dubosqiidae</taxon>
        <taxon>Hamiltosporidium</taxon>
    </lineage>
</organism>
<evidence type="ECO:0000313" key="3">
    <source>
        <dbReference type="Proteomes" id="UP000292282"/>
    </source>
</evidence>
<dbReference type="AlphaFoldDB" id="A0A4Q9LYZ8"/>